<dbReference type="PANTHER" id="PTHR37981">
    <property type="entry name" value="LIPASE 2"/>
    <property type="match status" value="1"/>
</dbReference>
<proteinExistence type="predicted"/>
<sequence length="268" mass="28402">MTGNYKTVVALGSSFAAGPGIAPVENRWARRSTRNYAHLVSQALGARLTDSSVSGATTATILNKSQRIGPQRFSPQIGAVTTDTDLVTVTAGGNDVNYLGEVLRVAVLNWLSAQRVTRRIGTRLIESHPVVPVSAGQFDEASAGLERIVLECRRRAPRSRVVLVDYPTLFDKDCAPGVLFRQDDIRHFQDIASGLSGAYARAARRSGADLVAASDFEEGHGVGSDEPHVLGLERGHGTGAAFHPNLAGMKATAAKILDVVNGATTPAY</sequence>
<dbReference type="GO" id="GO:0016787">
    <property type="term" value="F:hydrolase activity"/>
    <property type="evidence" value="ECO:0007669"/>
    <property type="project" value="UniProtKB-KW"/>
</dbReference>
<evidence type="ECO:0000313" key="2">
    <source>
        <dbReference type="EMBL" id="MDV6259789.1"/>
    </source>
</evidence>
<dbReference type="SUPFAM" id="SSF52266">
    <property type="entry name" value="SGNH hydrolase"/>
    <property type="match status" value="1"/>
</dbReference>
<dbReference type="RefSeq" id="WP_317562693.1">
    <property type="nucleotide sequence ID" value="NZ_JAWLJX010000001.1"/>
</dbReference>
<dbReference type="EMBL" id="JAWLJX010000001">
    <property type="protein sequence ID" value="MDV6259789.1"/>
    <property type="molecule type" value="Genomic_DNA"/>
</dbReference>
<feature type="domain" description="SGNH hydrolase-type esterase" evidence="1">
    <location>
        <begin position="10"/>
        <end position="251"/>
    </location>
</feature>
<dbReference type="Gene3D" id="3.40.50.1110">
    <property type="entry name" value="SGNH hydrolase"/>
    <property type="match status" value="1"/>
</dbReference>
<keyword evidence="3" id="KW-1185">Reference proteome</keyword>
<evidence type="ECO:0000313" key="3">
    <source>
        <dbReference type="Proteomes" id="UP001185755"/>
    </source>
</evidence>
<gene>
    <name evidence="2" type="ORF">R3P96_00390</name>
</gene>
<comment type="caution">
    <text evidence="2">The sequence shown here is derived from an EMBL/GenBank/DDBJ whole genome shotgun (WGS) entry which is preliminary data.</text>
</comment>
<accession>A0ABU4B6I2</accession>
<dbReference type="InterPro" id="IPR037460">
    <property type="entry name" value="SEST-like"/>
</dbReference>
<keyword evidence="2" id="KW-0378">Hydrolase</keyword>
<reference evidence="2 3" key="1">
    <citation type="submission" date="2023-10" db="EMBL/GenBank/DDBJ databases">
        <title>Development of a sustainable strategy for remediation of hydrocarbon-contaminated territories based on the waste exchange concept.</title>
        <authorList>
            <person name="Krivoruchko A."/>
        </authorList>
    </citation>
    <scope>NUCLEOTIDE SEQUENCE [LARGE SCALE GENOMIC DNA]</scope>
    <source>
        <strain evidence="2 3">IEGM 1323</strain>
    </source>
</reference>
<dbReference type="EC" id="3.1.-.-" evidence="2"/>
<name>A0ABU4B6I2_9NOCA</name>
<dbReference type="InterPro" id="IPR036514">
    <property type="entry name" value="SGNH_hydro_sf"/>
</dbReference>
<dbReference type="Proteomes" id="UP001185755">
    <property type="component" value="Unassembled WGS sequence"/>
</dbReference>
<dbReference type="Pfam" id="PF13472">
    <property type="entry name" value="Lipase_GDSL_2"/>
    <property type="match status" value="1"/>
</dbReference>
<protein>
    <submittedName>
        <fullName evidence="2">SGNH/GDSL hydrolase family protein</fullName>
        <ecNumber evidence="2">3.1.-.-</ecNumber>
    </submittedName>
</protein>
<dbReference type="InterPro" id="IPR013830">
    <property type="entry name" value="SGNH_hydro"/>
</dbReference>
<organism evidence="2 3">
    <name type="scientific">Rhodococcoides yunnanense</name>
    <dbReference type="NCBI Taxonomy" id="278209"/>
    <lineage>
        <taxon>Bacteria</taxon>
        <taxon>Bacillati</taxon>
        <taxon>Actinomycetota</taxon>
        <taxon>Actinomycetes</taxon>
        <taxon>Mycobacteriales</taxon>
        <taxon>Nocardiaceae</taxon>
        <taxon>Rhodococcoides</taxon>
    </lineage>
</organism>
<evidence type="ECO:0000259" key="1">
    <source>
        <dbReference type="Pfam" id="PF13472"/>
    </source>
</evidence>
<dbReference type="CDD" id="cd01823">
    <property type="entry name" value="SEST_like"/>
    <property type="match status" value="1"/>
</dbReference>
<dbReference type="PANTHER" id="PTHR37981:SF1">
    <property type="entry name" value="SGNH HYDROLASE-TYPE ESTERASE DOMAIN-CONTAINING PROTEIN"/>
    <property type="match status" value="1"/>
</dbReference>